<reference evidence="1 2" key="1">
    <citation type="journal article" date="2019" name="Sci. Rep.">
        <title>Orb-weaving spider Araneus ventricosus genome elucidates the spidroin gene catalogue.</title>
        <authorList>
            <person name="Kono N."/>
            <person name="Nakamura H."/>
            <person name="Ohtoshi R."/>
            <person name="Moran D.A.P."/>
            <person name="Shinohara A."/>
            <person name="Yoshida Y."/>
            <person name="Fujiwara M."/>
            <person name="Mori M."/>
            <person name="Tomita M."/>
            <person name="Arakawa K."/>
        </authorList>
    </citation>
    <scope>NUCLEOTIDE SEQUENCE [LARGE SCALE GENOMIC DNA]</scope>
</reference>
<protein>
    <submittedName>
        <fullName evidence="1">Uncharacterized protein</fullName>
    </submittedName>
</protein>
<dbReference type="EMBL" id="BGPR01015233">
    <property type="protein sequence ID" value="GBN68510.1"/>
    <property type="molecule type" value="Genomic_DNA"/>
</dbReference>
<accession>A0A4Y2QZ91</accession>
<name>A0A4Y2QZ91_ARAVE</name>
<comment type="caution">
    <text evidence="1">The sequence shown here is derived from an EMBL/GenBank/DDBJ whole genome shotgun (WGS) entry which is preliminary data.</text>
</comment>
<sequence>MVPTSRGDLIVLTDEMERNWLNIAKTWRFIFDLEAHGESCLSMLMNGVVGIFNNVRKSDGKDWLKSFCNRYNFLFEIREKRSVKVSNGFHRSASDMVL</sequence>
<dbReference type="AlphaFoldDB" id="A0A4Y2QZ91"/>
<keyword evidence="2" id="KW-1185">Reference proteome</keyword>
<gene>
    <name evidence="1" type="ORF">AVEN_144013_1</name>
</gene>
<proteinExistence type="predicted"/>
<evidence type="ECO:0000313" key="1">
    <source>
        <dbReference type="EMBL" id="GBN68510.1"/>
    </source>
</evidence>
<dbReference type="OrthoDB" id="7477068at2759"/>
<dbReference type="Proteomes" id="UP000499080">
    <property type="component" value="Unassembled WGS sequence"/>
</dbReference>
<evidence type="ECO:0000313" key="2">
    <source>
        <dbReference type="Proteomes" id="UP000499080"/>
    </source>
</evidence>
<organism evidence="1 2">
    <name type="scientific">Araneus ventricosus</name>
    <name type="common">Orbweaver spider</name>
    <name type="synonym">Epeira ventricosa</name>
    <dbReference type="NCBI Taxonomy" id="182803"/>
    <lineage>
        <taxon>Eukaryota</taxon>
        <taxon>Metazoa</taxon>
        <taxon>Ecdysozoa</taxon>
        <taxon>Arthropoda</taxon>
        <taxon>Chelicerata</taxon>
        <taxon>Arachnida</taxon>
        <taxon>Araneae</taxon>
        <taxon>Araneomorphae</taxon>
        <taxon>Entelegynae</taxon>
        <taxon>Araneoidea</taxon>
        <taxon>Araneidae</taxon>
        <taxon>Araneus</taxon>
    </lineage>
</organism>